<proteinExistence type="predicted"/>
<dbReference type="SUPFAM" id="SSF48425">
    <property type="entry name" value="Sec7 domain"/>
    <property type="match status" value="1"/>
</dbReference>
<dbReference type="PANTHER" id="PTHR10663">
    <property type="entry name" value="GUANYL-NUCLEOTIDE EXCHANGE FACTOR"/>
    <property type="match status" value="1"/>
</dbReference>
<dbReference type="EMBL" id="JBFOLJ010000002">
    <property type="protein sequence ID" value="KAL2552273.1"/>
    <property type="molecule type" value="Genomic_DNA"/>
</dbReference>
<dbReference type="GO" id="GO:0016020">
    <property type="term" value="C:membrane"/>
    <property type="evidence" value="ECO:0007669"/>
    <property type="project" value="UniProtKB-SubCell"/>
</dbReference>
<evidence type="ECO:0000259" key="4">
    <source>
        <dbReference type="PROSITE" id="PS50190"/>
    </source>
</evidence>
<dbReference type="InterPro" id="IPR023394">
    <property type="entry name" value="Sec7_C_sf"/>
</dbReference>
<keyword evidence="6" id="KW-1185">Reference proteome</keyword>
<evidence type="ECO:0000256" key="3">
    <source>
        <dbReference type="SAM" id="MobiDB-lite"/>
    </source>
</evidence>
<evidence type="ECO:0000313" key="5">
    <source>
        <dbReference type="EMBL" id="KAL2552273.1"/>
    </source>
</evidence>
<comment type="subcellular location">
    <subcellularLocation>
        <location evidence="2">Cytoplasm</location>
        <location evidence="2">Cytosol</location>
    </subcellularLocation>
    <subcellularLocation>
        <location evidence="1">Membrane</location>
        <topology evidence="1">Peripheral membrane protein</topology>
        <orientation evidence="1">Cytoplasmic side</orientation>
    </subcellularLocation>
</comment>
<evidence type="ECO:0000256" key="1">
    <source>
        <dbReference type="ARBA" id="ARBA00004287"/>
    </source>
</evidence>
<gene>
    <name evidence="5" type="ORF">Fot_05892</name>
</gene>
<dbReference type="PANTHER" id="PTHR10663:SF354">
    <property type="entry name" value="ARF GUANINE-NUCLEOTIDE EXCHANGE FACTOR GNOM-LIKE"/>
    <property type="match status" value="1"/>
</dbReference>
<dbReference type="PROSITE" id="PS50190">
    <property type="entry name" value="SEC7"/>
    <property type="match status" value="1"/>
</dbReference>
<dbReference type="Gene3D" id="1.10.1000.11">
    <property type="entry name" value="Arf Nucleotide-binding Site Opener,domain 2"/>
    <property type="match status" value="1"/>
</dbReference>
<sequence>MSNRQTFFANRDAALVLSYAMILLNTDLHNAQVKKKMREEDFIRNNRNIIGGNDLPREFLSELYHSIRDNEIRMVPEQAAGATVMTRSHWIGLVHKARETAPFIVPDCGSHFDYDMFAIISGPSIAAISVVFDNAEQEDVLRSCIDGFLSIAKLSASYNFGEVLNDLVASLCKFTTLTHQSFVEEFILDFGDDIKAKMATVALFTIANCYGDHIHSGWRNIADCILSLEKLGLLPARLASDAADDLDSSPVLDQATPADTSSPASQVPAMTPARKSSGLMGRFSLLLSLDTEEPAAQPTEQLAARRRTLHTIQDCHIDSIFAESKFLQAESLAQLVHALVLAGGRASKGNNYLEDEDTAVFCLELLIAITLNNRDRIMLLWQNVYEHTANVVQSIVMPCALVEKAVFGSFSESRVGHIDRSVRSLDLVAGSIACLVRWFQKTQGSCRRGGGRYKDVPGYTRNVDEAYTGAQKVCSDSREEIRNHAIVSLQRCLNGIRWGGANLGVTWRDLRIRMSDRMNQKLATNGLGEALGGRGKLSCSLNQPVPCQDQHLSSVSPIDLLRKHNRQSLVYF</sequence>
<dbReference type="GO" id="GO:0005829">
    <property type="term" value="C:cytosol"/>
    <property type="evidence" value="ECO:0007669"/>
    <property type="project" value="UniProtKB-SubCell"/>
</dbReference>
<organism evidence="5 6">
    <name type="scientific">Forsythia ovata</name>
    <dbReference type="NCBI Taxonomy" id="205694"/>
    <lineage>
        <taxon>Eukaryota</taxon>
        <taxon>Viridiplantae</taxon>
        <taxon>Streptophyta</taxon>
        <taxon>Embryophyta</taxon>
        <taxon>Tracheophyta</taxon>
        <taxon>Spermatophyta</taxon>
        <taxon>Magnoliopsida</taxon>
        <taxon>eudicotyledons</taxon>
        <taxon>Gunneridae</taxon>
        <taxon>Pentapetalae</taxon>
        <taxon>asterids</taxon>
        <taxon>lamiids</taxon>
        <taxon>Lamiales</taxon>
        <taxon>Oleaceae</taxon>
        <taxon>Forsythieae</taxon>
        <taxon>Forsythia</taxon>
    </lineage>
</organism>
<feature type="region of interest" description="Disordered" evidence="3">
    <location>
        <begin position="248"/>
        <end position="275"/>
    </location>
</feature>
<dbReference type="InterPro" id="IPR000904">
    <property type="entry name" value="Sec7_dom"/>
</dbReference>
<feature type="domain" description="SEC7" evidence="4">
    <location>
        <begin position="3"/>
        <end position="70"/>
    </location>
</feature>
<dbReference type="Proteomes" id="UP001604277">
    <property type="component" value="Unassembled WGS sequence"/>
</dbReference>
<evidence type="ECO:0000256" key="2">
    <source>
        <dbReference type="ARBA" id="ARBA00004514"/>
    </source>
</evidence>
<dbReference type="InterPro" id="IPR035999">
    <property type="entry name" value="Sec7_dom_sf"/>
</dbReference>
<evidence type="ECO:0000313" key="6">
    <source>
        <dbReference type="Proteomes" id="UP001604277"/>
    </source>
</evidence>
<accession>A0ABD1WUF8</accession>
<protein>
    <submittedName>
        <fullName evidence="5">ARF guanine-nucleotide exchange factor GNOM</fullName>
    </submittedName>
</protein>
<dbReference type="Pfam" id="PF01369">
    <property type="entry name" value="Sec7"/>
    <property type="match status" value="1"/>
</dbReference>
<dbReference type="AlphaFoldDB" id="A0ABD1WUF8"/>
<comment type="caution">
    <text evidence="5">The sequence shown here is derived from an EMBL/GenBank/DDBJ whole genome shotgun (WGS) entry which is preliminary data.</text>
</comment>
<reference evidence="6" key="1">
    <citation type="submission" date="2024-07" db="EMBL/GenBank/DDBJ databases">
        <title>Two chromosome-level genome assemblies of Korean endemic species Abeliophyllum distichum and Forsythia ovata (Oleaceae).</title>
        <authorList>
            <person name="Jang H."/>
        </authorList>
    </citation>
    <scope>NUCLEOTIDE SEQUENCE [LARGE SCALE GENOMIC DNA]</scope>
</reference>
<name>A0ABD1WUF8_9LAMI</name>